<dbReference type="SUPFAM" id="SSF53850">
    <property type="entry name" value="Periplasmic binding protein-like II"/>
    <property type="match status" value="1"/>
</dbReference>
<evidence type="ECO:0000256" key="1">
    <source>
        <dbReference type="ARBA" id="ARBA00009437"/>
    </source>
</evidence>
<reference evidence="6 7" key="1">
    <citation type="submission" date="2016-10" db="EMBL/GenBank/DDBJ databases">
        <authorList>
            <person name="Varghese N."/>
            <person name="Submissions S."/>
        </authorList>
    </citation>
    <scope>NUCLEOTIDE SEQUENCE [LARGE SCALE GENOMIC DNA]</scope>
    <source>
        <strain evidence="6 7">LMG 22274</strain>
    </source>
</reference>
<dbReference type="PANTHER" id="PTHR30126:SF40">
    <property type="entry name" value="HTH-TYPE TRANSCRIPTIONAL REGULATOR GLTR"/>
    <property type="match status" value="1"/>
</dbReference>
<gene>
    <name evidence="6" type="ORF">SAMN05216550_10463</name>
</gene>
<dbReference type="GO" id="GO:0000976">
    <property type="term" value="F:transcription cis-regulatory region binding"/>
    <property type="evidence" value="ECO:0007669"/>
    <property type="project" value="TreeGrafter"/>
</dbReference>
<dbReference type="InterPro" id="IPR036390">
    <property type="entry name" value="WH_DNA-bd_sf"/>
</dbReference>
<sequence>MELLDLEIFSLVAKEQSVTRAAQLLQRVQSNVTTRVKQLEEELGVQLFSREGKRMTLTENGQRLLGYAHRMLTLAEEARQAMQSDVPVGKLRIGAMESTAAARLPGLLGAYQSLWPDVQLEISTGTTRALIDDVKASRLDCAFVAETDERAALEFNTDDDTSLAAVPVFREELLLLVPGRAGAASASVAHYPLAAFPKGCTYRRLGEQWLESQHADAGSRPEIIEYHSYHAIFAAVSAGTAVAVFPKSVLATLAVASTVQSIPLTAIQTWMVSRPAYQSRSLDELSRLLPTF</sequence>
<dbReference type="Gene3D" id="3.40.190.10">
    <property type="entry name" value="Periplasmic binding protein-like II"/>
    <property type="match status" value="2"/>
</dbReference>
<keyword evidence="4" id="KW-0804">Transcription</keyword>
<protein>
    <submittedName>
        <fullName evidence="6">DNA-binding transcriptional regulator, LysR family</fullName>
    </submittedName>
</protein>
<dbReference type="Proteomes" id="UP000183529">
    <property type="component" value="Unassembled WGS sequence"/>
</dbReference>
<evidence type="ECO:0000313" key="6">
    <source>
        <dbReference type="EMBL" id="SEJ33860.1"/>
    </source>
</evidence>
<feature type="domain" description="HTH lysR-type" evidence="5">
    <location>
        <begin position="1"/>
        <end position="58"/>
    </location>
</feature>
<dbReference type="PROSITE" id="PS50931">
    <property type="entry name" value="HTH_LYSR"/>
    <property type="match status" value="1"/>
</dbReference>
<dbReference type="AlphaFoldDB" id="A0AAQ1GDF9"/>
<dbReference type="EMBL" id="FNZM01000004">
    <property type="protein sequence ID" value="SEJ33860.1"/>
    <property type="molecule type" value="Genomic_DNA"/>
</dbReference>
<comment type="caution">
    <text evidence="6">The sequence shown here is derived from an EMBL/GenBank/DDBJ whole genome shotgun (WGS) entry which is preliminary data.</text>
</comment>
<dbReference type="SUPFAM" id="SSF46785">
    <property type="entry name" value="Winged helix' DNA-binding domain"/>
    <property type="match status" value="1"/>
</dbReference>
<dbReference type="Pfam" id="PF00126">
    <property type="entry name" value="HTH_1"/>
    <property type="match status" value="1"/>
</dbReference>
<name>A0AAQ1GDF9_9BURK</name>
<evidence type="ECO:0000313" key="7">
    <source>
        <dbReference type="Proteomes" id="UP000183529"/>
    </source>
</evidence>
<dbReference type="InterPro" id="IPR036388">
    <property type="entry name" value="WH-like_DNA-bd_sf"/>
</dbReference>
<dbReference type="FunFam" id="1.10.10.10:FF:000001">
    <property type="entry name" value="LysR family transcriptional regulator"/>
    <property type="match status" value="1"/>
</dbReference>
<evidence type="ECO:0000256" key="3">
    <source>
        <dbReference type="ARBA" id="ARBA00023125"/>
    </source>
</evidence>
<evidence type="ECO:0000256" key="4">
    <source>
        <dbReference type="ARBA" id="ARBA00023163"/>
    </source>
</evidence>
<dbReference type="PANTHER" id="PTHR30126">
    <property type="entry name" value="HTH-TYPE TRANSCRIPTIONAL REGULATOR"/>
    <property type="match status" value="1"/>
</dbReference>
<organism evidence="6 7">
    <name type="scientific">Paraburkholderia tropica</name>
    <dbReference type="NCBI Taxonomy" id="92647"/>
    <lineage>
        <taxon>Bacteria</taxon>
        <taxon>Pseudomonadati</taxon>
        <taxon>Pseudomonadota</taxon>
        <taxon>Betaproteobacteria</taxon>
        <taxon>Burkholderiales</taxon>
        <taxon>Burkholderiaceae</taxon>
        <taxon>Paraburkholderia</taxon>
    </lineage>
</organism>
<dbReference type="InterPro" id="IPR005119">
    <property type="entry name" value="LysR_subst-bd"/>
</dbReference>
<keyword evidence="3 6" id="KW-0238">DNA-binding</keyword>
<dbReference type="RefSeq" id="WP_074982319.1">
    <property type="nucleotide sequence ID" value="NZ_CADFGN010000007.1"/>
</dbReference>
<dbReference type="Pfam" id="PF03466">
    <property type="entry name" value="LysR_substrate"/>
    <property type="match status" value="1"/>
</dbReference>
<comment type="similarity">
    <text evidence="1">Belongs to the LysR transcriptional regulatory family.</text>
</comment>
<keyword evidence="2" id="KW-0805">Transcription regulation</keyword>
<dbReference type="GO" id="GO:0003700">
    <property type="term" value="F:DNA-binding transcription factor activity"/>
    <property type="evidence" value="ECO:0007669"/>
    <property type="project" value="InterPro"/>
</dbReference>
<evidence type="ECO:0000259" key="5">
    <source>
        <dbReference type="PROSITE" id="PS50931"/>
    </source>
</evidence>
<dbReference type="PRINTS" id="PR00039">
    <property type="entry name" value="HTHLYSR"/>
</dbReference>
<evidence type="ECO:0000256" key="2">
    <source>
        <dbReference type="ARBA" id="ARBA00023015"/>
    </source>
</evidence>
<dbReference type="Gene3D" id="1.10.10.10">
    <property type="entry name" value="Winged helix-like DNA-binding domain superfamily/Winged helix DNA-binding domain"/>
    <property type="match status" value="1"/>
</dbReference>
<dbReference type="InterPro" id="IPR000847">
    <property type="entry name" value="LysR_HTH_N"/>
</dbReference>
<proteinExistence type="inferred from homology"/>
<accession>A0AAQ1GDF9</accession>